<protein>
    <recommendedName>
        <fullName evidence="3">RNase H type-1 domain-containing protein</fullName>
    </recommendedName>
</protein>
<dbReference type="Proteomes" id="UP000266723">
    <property type="component" value="Unassembled WGS sequence"/>
</dbReference>
<gene>
    <name evidence="1" type="ORF">DY000_02014245</name>
</gene>
<organism evidence="1 2">
    <name type="scientific">Brassica cretica</name>
    <name type="common">Mustard</name>
    <dbReference type="NCBI Taxonomy" id="69181"/>
    <lineage>
        <taxon>Eukaryota</taxon>
        <taxon>Viridiplantae</taxon>
        <taxon>Streptophyta</taxon>
        <taxon>Embryophyta</taxon>
        <taxon>Tracheophyta</taxon>
        <taxon>Spermatophyta</taxon>
        <taxon>Magnoliopsida</taxon>
        <taxon>eudicotyledons</taxon>
        <taxon>Gunneridae</taxon>
        <taxon>Pentapetalae</taxon>
        <taxon>rosids</taxon>
        <taxon>malvids</taxon>
        <taxon>Brassicales</taxon>
        <taxon>Brassicaceae</taxon>
        <taxon>Brassiceae</taxon>
        <taxon>Brassica</taxon>
    </lineage>
</organism>
<proteinExistence type="predicted"/>
<dbReference type="EMBL" id="QGKV02000759">
    <property type="protein sequence ID" value="KAF3569438.1"/>
    <property type="molecule type" value="Genomic_DNA"/>
</dbReference>
<name>A0ABQ7DAN7_BRACR</name>
<evidence type="ECO:0000313" key="1">
    <source>
        <dbReference type="EMBL" id="KAF3569438.1"/>
    </source>
</evidence>
<comment type="caution">
    <text evidence="1">The sequence shown here is derived from an EMBL/GenBank/DDBJ whole genome shotgun (WGS) entry which is preliminary data.</text>
</comment>
<accession>A0ABQ7DAN7</accession>
<keyword evidence="2" id="KW-1185">Reference proteome</keyword>
<evidence type="ECO:0008006" key="3">
    <source>
        <dbReference type="Google" id="ProtNLM"/>
    </source>
</evidence>
<reference evidence="1 2" key="1">
    <citation type="journal article" date="2020" name="BMC Genomics">
        <title>Intraspecific diversification of the crop wild relative Brassica cretica Lam. using demographic model selection.</title>
        <authorList>
            <person name="Kioukis A."/>
            <person name="Michalopoulou V.A."/>
            <person name="Briers L."/>
            <person name="Pirintsos S."/>
            <person name="Studholme D.J."/>
            <person name="Pavlidis P."/>
            <person name="Sarris P.F."/>
        </authorList>
    </citation>
    <scope>NUCLEOTIDE SEQUENCE [LARGE SCALE GENOMIC DNA]</scope>
    <source>
        <strain evidence="2">cv. PFS-1207/04</strain>
    </source>
</reference>
<sequence length="108" mass="12140">MSRVSGISDKVAIDALRKTLWYKSKHSYAVYSEQGRNSGKTWTRNPGYDKNTFCEFHQTRGHSMTNCKVLGARLAAKLLARELSEVASVKDLILETDRPPKTDKNPPA</sequence>
<evidence type="ECO:0000313" key="2">
    <source>
        <dbReference type="Proteomes" id="UP000266723"/>
    </source>
</evidence>